<dbReference type="Gene3D" id="1.10.260.40">
    <property type="entry name" value="lambda repressor-like DNA-binding domains"/>
    <property type="match status" value="1"/>
</dbReference>
<dbReference type="InterPro" id="IPR010982">
    <property type="entry name" value="Lambda_DNA-bd_dom_sf"/>
</dbReference>
<dbReference type="PANTHER" id="PTHR46797">
    <property type="entry name" value="HTH-TYPE TRANSCRIPTIONAL REGULATOR"/>
    <property type="match status" value="1"/>
</dbReference>
<organism evidence="3 4">
    <name type="scientific">Ensifer adhaerens</name>
    <name type="common">Sinorhizobium morelense</name>
    <dbReference type="NCBI Taxonomy" id="106592"/>
    <lineage>
        <taxon>Bacteria</taxon>
        <taxon>Pseudomonadati</taxon>
        <taxon>Pseudomonadota</taxon>
        <taxon>Alphaproteobacteria</taxon>
        <taxon>Hyphomicrobiales</taxon>
        <taxon>Rhizobiaceae</taxon>
        <taxon>Sinorhizobium/Ensifer group</taxon>
        <taxon>Ensifer</taxon>
    </lineage>
</organism>
<sequence length="125" mass="13584">MTPFGAAVRELRRKKGVSQKQMAAAIGVSAAYLSALEHGKRGAPSFDFLQRVAGYFNVIWDEAEELFQIAHVSAPKVVLDTSGLAPEHTAFANRLSGQIRDLSVDTIRALEDVLEKATFPANDRG</sequence>
<dbReference type="Pfam" id="PF01381">
    <property type="entry name" value="HTH_3"/>
    <property type="match status" value="1"/>
</dbReference>
<reference evidence="4" key="1">
    <citation type="submission" date="2015-07" db="EMBL/GenBank/DDBJ databases">
        <title>Whole genome sequence of an Ensifer adhaerens strain isolated from a cave pool in the Wind Cave National Park.</title>
        <authorList>
            <person name="Eng W.W.H."/>
            <person name="Gan H.M."/>
            <person name="Barton H.A."/>
            <person name="Savka M.A."/>
        </authorList>
    </citation>
    <scope>NUCLEOTIDE SEQUENCE [LARGE SCALE GENOMIC DNA]</scope>
    <source>
        <strain evidence="4">SD006</strain>
    </source>
</reference>
<dbReference type="InterPro" id="IPR050807">
    <property type="entry name" value="TransReg_Diox_bact_type"/>
</dbReference>
<dbReference type="Proteomes" id="UP000037425">
    <property type="component" value="Unassembled WGS sequence"/>
</dbReference>
<name>A0A0L8BLI1_ENSAD</name>
<keyword evidence="1" id="KW-0238">DNA-binding</keyword>
<evidence type="ECO:0000313" key="3">
    <source>
        <dbReference type="EMBL" id="KOF15438.1"/>
    </source>
</evidence>
<protein>
    <submittedName>
        <fullName evidence="3">XRE family transcriptional regulator</fullName>
    </submittedName>
</protein>
<dbReference type="SUPFAM" id="SSF47413">
    <property type="entry name" value="lambda repressor-like DNA-binding domains"/>
    <property type="match status" value="1"/>
</dbReference>
<dbReference type="PROSITE" id="PS50943">
    <property type="entry name" value="HTH_CROC1"/>
    <property type="match status" value="1"/>
</dbReference>
<evidence type="ECO:0000256" key="1">
    <source>
        <dbReference type="ARBA" id="ARBA00023125"/>
    </source>
</evidence>
<dbReference type="SMART" id="SM00530">
    <property type="entry name" value="HTH_XRE"/>
    <property type="match status" value="1"/>
</dbReference>
<dbReference type="InterPro" id="IPR001387">
    <property type="entry name" value="Cro/C1-type_HTH"/>
</dbReference>
<dbReference type="EMBL" id="LGAP01000019">
    <property type="protein sequence ID" value="KOF15438.1"/>
    <property type="molecule type" value="Genomic_DNA"/>
</dbReference>
<dbReference type="PATRIC" id="fig|106592.7.peg.2522"/>
<dbReference type="CDD" id="cd00093">
    <property type="entry name" value="HTH_XRE"/>
    <property type="match status" value="1"/>
</dbReference>
<dbReference type="OrthoDB" id="9809730at2"/>
<proteinExistence type="predicted"/>
<dbReference type="AlphaFoldDB" id="A0A0L8BLI1"/>
<dbReference type="GO" id="GO:0005829">
    <property type="term" value="C:cytosol"/>
    <property type="evidence" value="ECO:0007669"/>
    <property type="project" value="TreeGrafter"/>
</dbReference>
<accession>A0A0L8BLI1</accession>
<evidence type="ECO:0000313" key="4">
    <source>
        <dbReference type="Proteomes" id="UP000037425"/>
    </source>
</evidence>
<dbReference type="PANTHER" id="PTHR46797:SF1">
    <property type="entry name" value="METHYLPHOSPHONATE SYNTHASE"/>
    <property type="match status" value="1"/>
</dbReference>
<feature type="domain" description="HTH cro/C1-type" evidence="2">
    <location>
        <begin position="8"/>
        <end position="66"/>
    </location>
</feature>
<dbReference type="GO" id="GO:0003700">
    <property type="term" value="F:DNA-binding transcription factor activity"/>
    <property type="evidence" value="ECO:0007669"/>
    <property type="project" value="TreeGrafter"/>
</dbReference>
<comment type="caution">
    <text evidence="3">The sequence shown here is derived from an EMBL/GenBank/DDBJ whole genome shotgun (WGS) entry which is preliminary data.</text>
</comment>
<dbReference type="GO" id="GO:0003677">
    <property type="term" value="F:DNA binding"/>
    <property type="evidence" value="ECO:0007669"/>
    <property type="project" value="UniProtKB-KW"/>
</dbReference>
<dbReference type="RefSeq" id="WP_053251166.1">
    <property type="nucleotide sequence ID" value="NZ_LGAP01000019.1"/>
</dbReference>
<gene>
    <name evidence="3" type="ORF">AC244_23195</name>
</gene>
<evidence type="ECO:0000259" key="2">
    <source>
        <dbReference type="PROSITE" id="PS50943"/>
    </source>
</evidence>